<evidence type="ECO:0000256" key="1">
    <source>
        <dbReference type="SAM" id="Phobius"/>
    </source>
</evidence>
<sequence length="166" mass="19367">MYGRLKARRVTTKFAFIWMLSFSGCSESFPKLQRQIKSVAAQIVVYLATATVFLTVDSTYFKARHENSARQLFEITLFKRLFKQFTKYFCDDTFTAPVFAGYQHKTNSLDIREENNGFARGRRSGEFHSIKIASGKTRKTINIDLRQHYNFSRTLSKDGYSRKKLQ</sequence>
<dbReference type="AlphaFoldDB" id="A0A1B0A8F7"/>
<feature type="transmembrane region" description="Helical" evidence="1">
    <location>
        <begin position="40"/>
        <end position="61"/>
    </location>
</feature>
<dbReference type="PROSITE" id="PS51257">
    <property type="entry name" value="PROKAR_LIPOPROTEIN"/>
    <property type="match status" value="1"/>
</dbReference>
<reference evidence="3" key="1">
    <citation type="submission" date="2014-03" db="EMBL/GenBank/DDBJ databases">
        <authorList>
            <person name="Aksoy S."/>
            <person name="Warren W."/>
            <person name="Wilson R.K."/>
        </authorList>
    </citation>
    <scope>NUCLEOTIDE SEQUENCE [LARGE SCALE GENOMIC DNA]</scope>
    <source>
        <strain evidence="3">IAEA</strain>
    </source>
</reference>
<keyword evidence="3" id="KW-1185">Reference proteome</keyword>
<accession>A0A1B0A8F7</accession>
<protein>
    <submittedName>
        <fullName evidence="2">Uncharacterized protein</fullName>
    </submittedName>
</protein>
<evidence type="ECO:0000313" key="2">
    <source>
        <dbReference type="EnsemblMetazoa" id="GPAI037623-PA"/>
    </source>
</evidence>
<dbReference type="VEuPathDB" id="VectorBase:GPAI037623"/>
<name>A0A1B0A8F7_GLOPL</name>
<keyword evidence="1" id="KW-1133">Transmembrane helix</keyword>
<organism evidence="2 3">
    <name type="scientific">Glossina pallidipes</name>
    <name type="common">Tsetse fly</name>
    <dbReference type="NCBI Taxonomy" id="7398"/>
    <lineage>
        <taxon>Eukaryota</taxon>
        <taxon>Metazoa</taxon>
        <taxon>Ecdysozoa</taxon>
        <taxon>Arthropoda</taxon>
        <taxon>Hexapoda</taxon>
        <taxon>Insecta</taxon>
        <taxon>Pterygota</taxon>
        <taxon>Neoptera</taxon>
        <taxon>Endopterygota</taxon>
        <taxon>Diptera</taxon>
        <taxon>Brachycera</taxon>
        <taxon>Muscomorpha</taxon>
        <taxon>Hippoboscoidea</taxon>
        <taxon>Glossinidae</taxon>
        <taxon>Glossina</taxon>
    </lineage>
</organism>
<dbReference type="EnsemblMetazoa" id="GPAI037623-RA">
    <property type="protein sequence ID" value="GPAI037623-PA"/>
    <property type="gene ID" value="GPAI037623"/>
</dbReference>
<dbReference type="Proteomes" id="UP000092445">
    <property type="component" value="Unassembled WGS sequence"/>
</dbReference>
<reference evidence="2" key="2">
    <citation type="submission" date="2020-05" db="UniProtKB">
        <authorList>
            <consortium name="EnsemblMetazoa"/>
        </authorList>
    </citation>
    <scope>IDENTIFICATION</scope>
    <source>
        <strain evidence="2">IAEA</strain>
    </source>
</reference>
<evidence type="ECO:0000313" key="3">
    <source>
        <dbReference type="Proteomes" id="UP000092445"/>
    </source>
</evidence>
<keyword evidence="1" id="KW-0812">Transmembrane</keyword>
<keyword evidence="1" id="KW-0472">Membrane</keyword>
<proteinExistence type="predicted"/>